<keyword evidence="1" id="KW-1133">Transmembrane helix</keyword>
<feature type="signal peptide" evidence="2">
    <location>
        <begin position="1"/>
        <end position="19"/>
    </location>
</feature>
<evidence type="ECO:0000256" key="2">
    <source>
        <dbReference type="SAM" id="SignalP"/>
    </source>
</evidence>
<keyword evidence="2" id="KW-0732">Signal</keyword>
<keyword evidence="1" id="KW-0472">Membrane</keyword>
<protein>
    <recommendedName>
        <fullName evidence="5">VWFA domain-containing protein</fullName>
    </recommendedName>
</protein>
<proteinExistence type="predicted"/>
<comment type="caution">
    <text evidence="3">The sequence shown here is derived from an EMBL/GenBank/DDBJ whole genome shotgun (WGS) entry which is preliminary data.</text>
</comment>
<organism evidence="3 4">
    <name type="scientific">Tritrichomonas musculus</name>
    <dbReference type="NCBI Taxonomy" id="1915356"/>
    <lineage>
        <taxon>Eukaryota</taxon>
        <taxon>Metamonada</taxon>
        <taxon>Parabasalia</taxon>
        <taxon>Tritrichomonadida</taxon>
        <taxon>Tritrichomonadidae</taxon>
        <taxon>Tritrichomonas</taxon>
    </lineage>
</organism>
<evidence type="ECO:0000256" key="1">
    <source>
        <dbReference type="SAM" id="Phobius"/>
    </source>
</evidence>
<reference evidence="3 4" key="1">
    <citation type="submission" date="2024-04" db="EMBL/GenBank/DDBJ databases">
        <title>Tritrichomonas musculus Genome.</title>
        <authorList>
            <person name="Alves-Ferreira E."/>
            <person name="Grigg M."/>
            <person name="Lorenzi H."/>
            <person name="Galac M."/>
        </authorList>
    </citation>
    <scope>NUCLEOTIDE SEQUENCE [LARGE SCALE GENOMIC DNA]</scope>
    <source>
        <strain evidence="3 4">EAF2021</strain>
    </source>
</reference>
<feature type="transmembrane region" description="Helical" evidence="1">
    <location>
        <begin position="1245"/>
        <end position="1270"/>
    </location>
</feature>
<name>A0ABR2HP36_9EUKA</name>
<keyword evidence="1" id="KW-0812">Transmembrane</keyword>
<evidence type="ECO:0000313" key="4">
    <source>
        <dbReference type="Proteomes" id="UP001470230"/>
    </source>
</evidence>
<feature type="chain" id="PRO_5047364195" description="VWFA domain-containing protein" evidence="2">
    <location>
        <begin position="20"/>
        <end position="1283"/>
    </location>
</feature>
<dbReference type="Proteomes" id="UP001470230">
    <property type="component" value="Unassembled WGS sequence"/>
</dbReference>
<gene>
    <name evidence="3" type="ORF">M9Y10_018668</name>
</gene>
<sequence>MTSFFPIFLIGLFCQNGKALTIQQCNYQTGECLEALETENFGYEYVNNLFQQNPEYKIFGLTSLGSELTVNFDNFDNSITIRFDNQESLQLTIETNVNKISSETAIPNIDASNVDIIIDNTNNENDKSLIVLNSFSYKSLANKNANRPLYLVQYRNNYQYPHDILASIKSDIVYVGSHYFYLDLSQTIENSFTIVVSPFLNYTSRYEYDDPSFVKESSVYTRSIPENTIITYGKKQIKYEFPNKKVITLITETSRISVTNEVRKGNIINIEDGLNGDDVIIPKVLGNEECTLKGNWPIIKSKDIPGEFLENGSYIDEFYSYPRIEGIYLYSANNFPIDDFYSNFKLILTEKSSSIYLTRNSLYDNMTIETRPQNPNDEFHFYFEGKCIKFKERYYGEDKLETGIITTSDKLTIYGNTYSKINVFGPASIIYRKIDNSEQEVDTTLPFLQGGTIISPYSVDFDTIAKSCSQAYNSYKESHPEPENGTVSQYADYYINFAKEKIGDLADTFNEIANQIIPVRIDLKSDSSSQNQKSKIIIARNDFPFAPLYQKGLNKVSNAVCVENGKMNIDNWDIRIGSNILRNMFGSDSEEESDMIFEKYFPKFSDTKIEGDIALNDDGKCISYKQTSIPGSTFELIIYTSNTTFSEIFEKVDLIITLTPDDLDASSRLKNAKSKNFIVVILDDVPDGKAINLNGIREDANIFLFGYKSDQINEIYDMIQKLDDLNWTEYKDNQEEYDRLQNEIMIKFAAQYQKYMPKASITFGTVQSFMVGLINYAGTHIKCTNFYPILSKFSNLDALAKDFSAKTTLTETVTYKVIAKLPFNDLVLFPATINPPNIYDVEKIDFTETKWKLKLTGLVSAESSDYEINTDKVSGQLIIYSFSSNCIFNVPETKDNQNIRGITVNSHFTNFNINEIPGIMILEDKMKSENLLKAIPKKIFDSFTSVFTDNSQLLKPKEEAAEKITFQGNWNKVKTITGTIEINTGDQPALIDKIPAVVASVLEVKSSGNIQLDTTSDKMKFSQPQIIKEAKTISFTNEKMDVSFSNLTFIGSSTSFSLLLNGKASNVITDHIYVSSVTNAFLRGDLEVKESFEFGPSSSLEAKSIKSDKPKLTMDYRLNDNFGKVPDSVQPGSIVLNYIGESNNIDEFPDYSSYLGSIHDVKTFEGNGHLNKCNEWKGKTSLESYYYPEFKGENPVVSVLCIDKSTFSTLSVNVTRVPTGVVIIPESPNDETGRETPKEKKKFPIGAIIGIVVGGVALIAIISVLVWYFAFKKKKVSNSENTP</sequence>
<evidence type="ECO:0008006" key="5">
    <source>
        <dbReference type="Google" id="ProtNLM"/>
    </source>
</evidence>
<keyword evidence="4" id="KW-1185">Reference proteome</keyword>
<dbReference type="EMBL" id="JAPFFF010000026">
    <property type="protein sequence ID" value="KAK8849299.1"/>
    <property type="molecule type" value="Genomic_DNA"/>
</dbReference>
<accession>A0ABR2HP36</accession>
<evidence type="ECO:0000313" key="3">
    <source>
        <dbReference type="EMBL" id="KAK8849299.1"/>
    </source>
</evidence>